<evidence type="ECO:0000259" key="6">
    <source>
        <dbReference type="SMART" id="SM00644"/>
    </source>
</evidence>
<dbReference type="Pfam" id="PF01510">
    <property type="entry name" value="Amidase_2"/>
    <property type="match status" value="1"/>
</dbReference>
<evidence type="ECO:0000256" key="3">
    <source>
        <dbReference type="ARBA" id="ARBA00011901"/>
    </source>
</evidence>
<dbReference type="PANTHER" id="PTHR30417">
    <property type="entry name" value="N-ACETYLMURAMOYL-L-ALANINE AMIDASE AMID"/>
    <property type="match status" value="1"/>
</dbReference>
<dbReference type="Proteomes" id="UP001326613">
    <property type="component" value="Chromosome"/>
</dbReference>
<dbReference type="SUPFAM" id="SSF47090">
    <property type="entry name" value="PGBD-like"/>
    <property type="match status" value="1"/>
</dbReference>
<accession>A0ABZ0USM3</accession>
<comment type="similarity">
    <text evidence="2">Belongs to the N-acetylmuramoyl-L-alanine amidase 2 family.</text>
</comment>
<dbReference type="InterPro" id="IPR051206">
    <property type="entry name" value="NAMLAA_amidase_2"/>
</dbReference>
<gene>
    <name evidence="7" type="ORF">Trichorick_00915</name>
</gene>
<dbReference type="InterPro" id="IPR002502">
    <property type="entry name" value="Amidase_domain"/>
</dbReference>
<dbReference type="InterPro" id="IPR036366">
    <property type="entry name" value="PGBDSf"/>
</dbReference>
<evidence type="ECO:0000256" key="2">
    <source>
        <dbReference type="ARBA" id="ARBA00007553"/>
    </source>
</evidence>
<dbReference type="Gene3D" id="3.40.80.10">
    <property type="entry name" value="Peptidoglycan recognition protein-like"/>
    <property type="match status" value="1"/>
</dbReference>
<proteinExistence type="inferred from homology"/>
<dbReference type="EMBL" id="CP112932">
    <property type="protein sequence ID" value="WPY01022.1"/>
    <property type="molecule type" value="Genomic_DNA"/>
</dbReference>
<keyword evidence="4" id="KW-0378">Hydrolase</keyword>
<dbReference type="InterPro" id="IPR036365">
    <property type="entry name" value="PGBD-like_sf"/>
</dbReference>
<reference evidence="7 8" key="1">
    <citation type="submission" date="2022-10" db="EMBL/GenBank/DDBJ databases">
        <title>Host association and intracellularity evolved multiple times independently in the Rickettsiales.</title>
        <authorList>
            <person name="Castelli M."/>
            <person name="Nardi T."/>
            <person name="Gammuto L."/>
            <person name="Bellinzona G."/>
            <person name="Sabaneyeva E."/>
            <person name="Potekhin A."/>
            <person name="Serra V."/>
            <person name="Petroni G."/>
            <person name="Sassera D."/>
        </authorList>
    </citation>
    <scope>NUCLEOTIDE SEQUENCE [LARGE SCALE GENOMIC DNA]</scope>
    <source>
        <strain evidence="7 8">Kr 154-4</strain>
    </source>
</reference>
<dbReference type="InterPro" id="IPR036505">
    <property type="entry name" value="Amidase/PGRP_sf"/>
</dbReference>
<dbReference type="SMART" id="SM00644">
    <property type="entry name" value="Ami_2"/>
    <property type="match status" value="1"/>
</dbReference>
<dbReference type="Pfam" id="PF01471">
    <property type="entry name" value="PG_binding_1"/>
    <property type="match status" value="1"/>
</dbReference>
<name>A0ABZ0USM3_9RICK</name>
<sequence>MNIITKFCSPNYSIRKGEIKFIIIHYTEMEFDEAISKLCNIAAKVSAHYVIKADGEVFRLVEDQHSAWHAGVSNWQNYSSINEYSVGIELDNLGYASYPIAQMQSCISLCKQLITLYNIPRTNILGHSDIAPNRKIDPGPFFDWSYLGQHKLGLWYRMPLNLSTQDTFVVDIMFSFGDKSDEVTKLQQDLQRIGYKIEITGTFDLQTNYVIRAFQSHFYPQLIIKLGKDLYHNNNYQYSWDEVSHEILQSIKLNYYI</sequence>
<evidence type="ECO:0000256" key="1">
    <source>
        <dbReference type="ARBA" id="ARBA00001561"/>
    </source>
</evidence>
<evidence type="ECO:0000313" key="7">
    <source>
        <dbReference type="EMBL" id="WPY01022.1"/>
    </source>
</evidence>
<dbReference type="InterPro" id="IPR002477">
    <property type="entry name" value="Peptidoglycan-bd-like"/>
</dbReference>
<dbReference type="CDD" id="cd06583">
    <property type="entry name" value="PGRP"/>
    <property type="match status" value="1"/>
</dbReference>
<keyword evidence="5" id="KW-0961">Cell wall biogenesis/degradation</keyword>
<organism evidence="7 8">
    <name type="scientific">Candidatus Trichorickettsia mobilis</name>
    <dbReference type="NCBI Taxonomy" id="1346319"/>
    <lineage>
        <taxon>Bacteria</taxon>
        <taxon>Pseudomonadati</taxon>
        <taxon>Pseudomonadota</taxon>
        <taxon>Alphaproteobacteria</taxon>
        <taxon>Rickettsiales</taxon>
        <taxon>Rickettsiaceae</taxon>
        <taxon>Rickettsieae</taxon>
        <taxon>Candidatus Trichorickettsia</taxon>
    </lineage>
</organism>
<protein>
    <recommendedName>
        <fullName evidence="3">N-acetylmuramoyl-L-alanine amidase</fullName>
        <ecNumber evidence="3">3.5.1.28</ecNumber>
    </recommendedName>
</protein>
<dbReference type="RefSeq" id="WP_323737836.1">
    <property type="nucleotide sequence ID" value="NZ_CP112932.1"/>
</dbReference>
<evidence type="ECO:0000313" key="8">
    <source>
        <dbReference type="Proteomes" id="UP001326613"/>
    </source>
</evidence>
<feature type="domain" description="N-acetylmuramoyl-L-alanine amidase" evidence="6">
    <location>
        <begin position="9"/>
        <end position="139"/>
    </location>
</feature>
<evidence type="ECO:0000256" key="4">
    <source>
        <dbReference type="ARBA" id="ARBA00022801"/>
    </source>
</evidence>
<evidence type="ECO:0000256" key="5">
    <source>
        <dbReference type="ARBA" id="ARBA00023316"/>
    </source>
</evidence>
<dbReference type="PANTHER" id="PTHR30417:SF1">
    <property type="entry name" value="N-ACETYLMURAMOYL-L-ALANINE AMIDASE AMID"/>
    <property type="match status" value="1"/>
</dbReference>
<dbReference type="SUPFAM" id="SSF55846">
    <property type="entry name" value="N-acetylmuramoyl-L-alanine amidase-like"/>
    <property type="match status" value="1"/>
</dbReference>
<keyword evidence="8" id="KW-1185">Reference proteome</keyword>
<dbReference type="EC" id="3.5.1.28" evidence="3"/>
<dbReference type="Gene3D" id="1.10.101.10">
    <property type="entry name" value="PGBD-like superfamily/PGBD"/>
    <property type="match status" value="1"/>
</dbReference>
<comment type="catalytic activity">
    <reaction evidence="1">
        <text>Hydrolyzes the link between N-acetylmuramoyl residues and L-amino acid residues in certain cell-wall glycopeptides.</text>
        <dbReference type="EC" id="3.5.1.28"/>
    </reaction>
</comment>